<feature type="transmembrane region" description="Helical" evidence="6">
    <location>
        <begin position="343"/>
        <end position="363"/>
    </location>
</feature>
<accession>A0ABX0Y165</accession>
<feature type="domain" description="Major facilitator superfamily (MFS) profile" evidence="7">
    <location>
        <begin position="19"/>
        <end position="468"/>
    </location>
</feature>
<comment type="caution">
    <text evidence="8">The sequence shown here is derived from an EMBL/GenBank/DDBJ whole genome shotgun (WGS) entry which is preliminary data.</text>
</comment>
<evidence type="ECO:0000259" key="7">
    <source>
        <dbReference type="PROSITE" id="PS50850"/>
    </source>
</evidence>
<dbReference type="InterPro" id="IPR011701">
    <property type="entry name" value="MFS"/>
</dbReference>
<keyword evidence="2" id="KW-0813">Transport</keyword>
<comment type="subcellular location">
    <subcellularLocation>
        <location evidence="1">Cell membrane</location>
        <topology evidence="1">Multi-pass membrane protein</topology>
    </subcellularLocation>
</comment>
<feature type="transmembrane region" description="Helical" evidence="6">
    <location>
        <begin position="412"/>
        <end position="430"/>
    </location>
</feature>
<proteinExistence type="predicted"/>
<dbReference type="RefSeq" id="WP_167926791.1">
    <property type="nucleotide sequence ID" value="NZ_JAATVY010000014.1"/>
</dbReference>
<evidence type="ECO:0000256" key="2">
    <source>
        <dbReference type="ARBA" id="ARBA00022448"/>
    </source>
</evidence>
<evidence type="ECO:0000256" key="3">
    <source>
        <dbReference type="ARBA" id="ARBA00022692"/>
    </source>
</evidence>
<evidence type="ECO:0000313" key="9">
    <source>
        <dbReference type="Proteomes" id="UP000722989"/>
    </source>
</evidence>
<evidence type="ECO:0000313" key="8">
    <source>
        <dbReference type="EMBL" id="NJC71887.1"/>
    </source>
</evidence>
<organism evidence="8 9">
    <name type="scientific">Planosporangium thailandense</name>
    <dbReference type="NCBI Taxonomy" id="765197"/>
    <lineage>
        <taxon>Bacteria</taxon>
        <taxon>Bacillati</taxon>
        <taxon>Actinomycetota</taxon>
        <taxon>Actinomycetes</taxon>
        <taxon>Micromonosporales</taxon>
        <taxon>Micromonosporaceae</taxon>
        <taxon>Planosporangium</taxon>
    </lineage>
</organism>
<dbReference type="Pfam" id="PF07690">
    <property type="entry name" value="MFS_1"/>
    <property type="match status" value="1"/>
</dbReference>
<keyword evidence="9" id="KW-1185">Reference proteome</keyword>
<feature type="transmembrane region" description="Helical" evidence="6">
    <location>
        <begin position="54"/>
        <end position="73"/>
    </location>
</feature>
<dbReference type="PANTHER" id="PTHR42718:SF9">
    <property type="entry name" value="MAJOR FACILITATOR SUPERFAMILY MULTIDRUG TRANSPORTER MFSC"/>
    <property type="match status" value="1"/>
</dbReference>
<evidence type="ECO:0000256" key="6">
    <source>
        <dbReference type="SAM" id="Phobius"/>
    </source>
</evidence>
<feature type="transmembrane region" description="Helical" evidence="6">
    <location>
        <begin position="204"/>
        <end position="223"/>
    </location>
</feature>
<sequence>MTAGVTETIAPRTRTQGSLVACLAFAAMTGSVVAGLGSPIVLEVSVEREVSISSAQWTLIITLLVGVICTPVLSRLADGDLKRRVLIGALLATAVGCAVGALVPTFGGLLTGRALQGFGYAMVPLTVSIARDHLHGVVLARTMGVLSTSIAVGVGVGNPVMGLCVLVYDYRAAFGFAFVVSAGGALWAWRRVPVAGVARHKIRLDPAGAVLLGGGLAGVLLAVARGQVWGWSAPLTVGLGAGGVVLLASWAVVELRVAAPMVDLRLACARGLVGVNLTAVLLGINIFGGVAVVLLLAQRPVEDGVGFGYTVFETGLLMLPMAVASLVCPAMARWLERWMPPRLVLPLGSALVTLSFGGFAVWHDRTWHIAAMMGLMGMGIGIAYSAMPALIVARTPAERTASATGINQVLRLMGGAVGAAVMTAVLARYTPPGMHNPLEQGYVAALAVACLAGVVAVLVGCVLVPACDDVHRAEDVDTPVRRD</sequence>
<dbReference type="EMBL" id="JAATVY010000014">
    <property type="protein sequence ID" value="NJC71887.1"/>
    <property type="molecule type" value="Genomic_DNA"/>
</dbReference>
<feature type="transmembrane region" description="Helical" evidence="6">
    <location>
        <begin position="19"/>
        <end position="42"/>
    </location>
</feature>
<feature type="transmembrane region" description="Helical" evidence="6">
    <location>
        <begin position="442"/>
        <end position="464"/>
    </location>
</feature>
<feature type="transmembrane region" description="Helical" evidence="6">
    <location>
        <begin position="229"/>
        <end position="253"/>
    </location>
</feature>
<evidence type="ECO:0000256" key="4">
    <source>
        <dbReference type="ARBA" id="ARBA00022989"/>
    </source>
</evidence>
<feature type="transmembrane region" description="Helical" evidence="6">
    <location>
        <begin position="142"/>
        <end position="168"/>
    </location>
</feature>
<dbReference type="InterPro" id="IPR036259">
    <property type="entry name" value="MFS_trans_sf"/>
</dbReference>
<name>A0ABX0Y165_9ACTN</name>
<feature type="transmembrane region" description="Helical" evidence="6">
    <location>
        <begin position="174"/>
        <end position="192"/>
    </location>
</feature>
<feature type="transmembrane region" description="Helical" evidence="6">
    <location>
        <begin position="369"/>
        <end position="391"/>
    </location>
</feature>
<evidence type="ECO:0000256" key="5">
    <source>
        <dbReference type="ARBA" id="ARBA00023136"/>
    </source>
</evidence>
<feature type="transmembrane region" description="Helical" evidence="6">
    <location>
        <begin position="85"/>
        <end position="107"/>
    </location>
</feature>
<dbReference type="PROSITE" id="PS50850">
    <property type="entry name" value="MFS"/>
    <property type="match status" value="1"/>
</dbReference>
<dbReference type="Gene3D" id="1.20.1720.10">
    <property type="entry name" value="Multidrug resistance protein D"/>
    <property type="match status" value="1"/>
</dbReference>
<feature type="transmembrane region" description="Helical" evidence="6">
    <location>
        <begin position="273"/>
        <end position="297"/>
    </location>
</feature>
<keyword evidence="5 6" id="KW-0472">Membrane</keyword>
<gene>
    <name evidence="8" type="ORF">HC031_19500</name>
</gene>
<dbReference type="SUPFAM" id="SSF103473">
    <property type="entry name" value="MFS general substrate transporter"/>
    <property type="match status" value="2"/>
</dbReference>
<evidence type="ECO:0000256" key="1">
    <source>
        <dbReference type="ARBA" id="ARBA00004651"/>
    </source>
</evidence>
<protein>
    <submittedName>
        <fullName evidence="8">MFS transporter</fullName>
    </submittedName>
</protein>
<reference evidence="8 9" key="1">
    <citation type="submission" date="2020-03" db="EMBL/GenBank/DDBJ databases">
        <title>WGS of the type strain of Planosporangium spp.</title>
        <authorList>
            <person name="Thawai C."/>
        </authorList>
    </citation>
    <scope>NUCLEOTIDE SEQUENCE [LARGE SCALE GENOMIC DNA]</scope>
    <source>
        <strain evidence="8 9">TBRC 5610</strain>
    </source>
</reference>
<keyword evidence="4 6" id="KW-1133">Transmembrane helix</keyword>
<dbReference type="Gene3D" id="1.20.1250.20">
    <property type="entry name" value="MFS general substrate transporter like domains"/>
    <property type="match status" value="1"/>
</dbReference>
<keyword evidence="3 6" id="KW-0812">Transmembrane</keyword>
<dbReference type="PANTHER" id="PTHR42718">
    <property type="entry name" value="MAJOR FACILITATOR SUPERFAMILY MULTIDRUG TRANSPORTER MFSC"/>
    <property type="match status" value="1"/>
</dbReference>
<feature type="transmembrane region" description="Helical" evidence="6">
    <location>
        <begin position="113"/>
        <end position="130"/>
    </location>
</feature>
<feature type="transmembrane region" description="Helical" evidence="6">
    <location>
        <begin position="309"/>
        <end position="331"/>
    </location>
</feature>
<dbReference type="Proteomes" id="UP000722989">
    <property type="component" value="Unassembled WGS sequence"/>
</dbReference>
<dbReference type="InterPro" id="IPR020846">
    <property type="entry name" value="MFS_dom"/>
</dbReference>